<dbReference type="PROSITE" id="PS51462">
    <property type="entry name" value="NUDIX"/>
    <property type="match status" value="1"/>
</dbReference>
<dbReference type="GO" id="GO:0006753">
    <property type="term" value="P:nucleoside phosphate metabolic process"/>
    <property type="evidence" value="ECO:0007669"/>
    <property type="project" value="TreeGrafter"/>
</dbReference>
<dbReference type="InterPro" id="IPR000086">
    <property type="entry name" value="NUDIX_hydrolase_dom"/>
</dbReference>
<organism evidence="4 5">
    <name type="scientific">Paenibacillus larvae subsp. pulvifaciens</name>
    <dbReference type="NCBI Taxonomy" id="1477"/>
    <lineage>
        <taxon>Bacteria</taxon>
        <taxon>Bacillati</taxon>
        <taxon>Bacillota</taxon>
        <taxon>Bacilli</taxon>
        <taxon>Bacillales</taxon>
        <taxon>Paenibacillaceae</taxon>
        <taxon>Paenibacillus</taxon>
    </lineage>
</organism>
<dbReference type="PROSITE" id="PS00893">
    <property type="entry name" value="NUDIX_BOX"/>
    <property type="match status" value="1"/>
</dbReference>
<protein>
    <submittedName>
        <fullName evidence="4">ADP-ribose pyrophosphatase</fullName>
    </submittedName>
</protein>
<feature type="domain" description="Nudix hydrolase" evidence="3">
    <location>
        <begin position="80"/>
        <end position="215"/>
    </location>
</feature>
<evidence type="ECO:0000313" key="5">
    <source>
        <dbReference type="Proteomes" id="UP000192727"/>
    </source>
</evidence>
<evidence type="ECO:0000256" key="2">
    <source>
        <dbReference type="ARBA" id="ARBA00022801"/>
    </source>
</evidence>
<reference evidence="4 5" key="1">
    <citation type="submission" date="2017-03" db="EMBL/GenBank/DDBJ databases">
        <title>Paenibacillus larvae genome sequencing.</title>
        <authorList>
            <person name="Dingman D.W."/>
        </authorList>
    </citation>
    <scope>NUCLEOTIDE SEQUENCE [LARGE SCALE GENOMIC DNA]</scope>
    <source>
        <strain evidence="4 5">SAG 10367</strain>
    </source>
</reference>
<sequence>MPLFLCEFDIIRPYAFRRQVILGIVIFVKREREAGRIVTNAHKFEEVTLSTKSIYQGKIINVEVQEVKLPNGETSKREIVRHPGAVAVIAIRDGKMLVVDQYRKPLGRCEVEIPAGKLDPGEDPLDAAKRELEEETGYKAENLKLVHSFYTSPGFADELIHLYFTDQLTKGTLQLDEDEFLENDAITLEEAKAYIAEQRISDAKTILAVYVWEQHIQRGQL</sequence>
<accession>A0A1V0UWK2</accession>
<dbReference type="GO" id="GO:0016787">
    <property type="term" value="F:hydrolase activity"/>
    <property type="evidence" value="ECO:0007669"/>
    <property type="project" value="UniProtKB-KW"/>
</dbReference>
<dbReference type="PANTHER" id="PTHR11839:SF18">
    <property type="entry name" value="NUDIX HYDROLASE DOMAIN-CONTAINING PROTEIN"/>
    <property type="match status" value="1"/>
</dbReference>
<name>A0A1V0UWK2_9BACL</name>
<dbReference type="InterPro" id="IPR015797">
    <property type="entry name" value="NUDIX_hydrolase-like_dom_sf"/>
</dbReference>
<evidence type="ECO:0000259" key="3">
    <source>
        <dbReference type="PROSITE" id="PS51462"/>
    </source>
</evidence>
<dbReference type="Proteomes" id="UP000192727">
    <property type="component" value="Chromosome"/>
</dbReference>
<comment type="cofactor">
    <cofactor evidence="1">
        <name>Mg(2+)</name>
        <dbReference type="ChEBI" id="CHEBI:18420"/>
    </cofactor>
</comment>
<keyword evidence="2" id="KW-0378">Hydrolase</keyword>
<dbReference type="GO" id="GO:0019693">
    <property type="term" value="P:ribose phosphate metabolic process"/>
    <property type="evidence" value="ECO:0007669"/>
    <property type="project" value="TreeGrafter"/>
</dbReference>
<evidence type="ECO:0000313" key="4">
    <source>
        <dbReference type="EMBL" id="ARF69567.1"/>
    </source>
</evidence>
<dbReference type="InterPro" id="IPR020084">
    <property type="entry name" value="NUDIX_hydrolase_CS"/>
</dbReference>
<dbReference type="PANTHER" id="PTHR11839">
    <property type="entry name" value="UDP/ADP-SUGAR PYROPHOSPHATASE"/>
    <property type="match status" value="1"/>
</dbReference>
<dbReference type="EMBL" id="CP020557">
    <property type="protein sequence ID" value="ARF69567.1"/>
    <property type="molecule type" value="Genomic_DNA"/>
</dbReference>
<dbReference type="Pfam" id="PF00293">
    <property type="entry name" value="NUDIX"/>
    <property type="match status" value="1"/>
</dbReference>
<dbReference type="FunFam" id="3.90.79.10:FF:000024">
    <property type="entry name" value="ADP-ribose pyrophosphatase"/>
    <property type="match status" value="1"/>
</dbReference>
<dbReference type="AlphaFoldDB" id="A0A1V0UWK2"/>
<dbReference type="SUPFAM" id="SSF55811">
    <property type="entry name" value="Nudix"/>
    <property type="match status" value="1"/>
</dbReference>
<dbReference type="Gene3D" id="3.90.79.10">
    <property type="entry name" value="Nucleoside Triphosphate Pyrophosphohydrolase"/>
    <property type="match status" value="1"/>
</dbReference>
<dbReference type="GO" id="GO:0005829">
    <property type="term" value="C:cytosol"/>
    <property type="evidence" value="ECO:0007669"/>
    <property type="project" value="TreeGrafter"/>
</dbReference>
<gene>
    <name evidence="4" type="ORF">B7C51_19690</name>
</gene>
<evidence type="ECO:0000256" key="1">
    <source>
        <dbReference type="ARBA" id="ARBA00001946"/>
    </source>
</evidence>
<proteinExistence type="predicted"/>